<keyword evidence="3" id="KW-1185">Reference proteome</keyword>
<evidence type="ECO:0000313" key="2">
    <source>
        <dbReference type="EMBL" id="KAF9577889.1"/>
    </source>
</evidence>
<evidence type="ECO:0000313" key="3">
    <source>
        <dbReference type="Proteomes" id="UP000780801"/>
    </source>
</evidence>
<accession>A0A9P6FMD4</accession>
<dbReference type="Proteomes" id="UP000780801">
    <property type="component" value="Unassembled WGS sequence"/>
</dbReference>
<evidence type="ECO:0000256" key="1">
    <source>
        <dbReference type="SAM" id="Phobius"/>
    </source>
</evidence>
<reference evidence="2" key="1">
    <citation type="journal article" date="2020" name="Fungal Divers.">
        <title>Resolving the Mortierellaceae phylogeny through synthesis of multi-gene phylogenetics and phylogenomics.</title>
        <authorList>
            <person name="Vandepol N."/>
            <person name="Liber J."/>
            <person name="Desiro A."/>
            <person name="Na H."/>
            <person name="Kennedy M."/>
            <person name="Barry K."/>
            <person name="Grigoriev I.V."/>
            <person name="Miller A.N."/>
            <person name="O'Donnell K."/>
            <person name="Stajich J.E."/>
            <person name="Bonito G."/>
        </authorList>
    </citation>
    <scope>NUCLEOTIDE SEQUENCE</scope>
    <source>
        <strain evidence="2">KOD1015</strain>
    </source>
</reference>
<dbReference type="EMBL" id="JAABOA010004246">
    <property type="protein sequence ID" value="KAF9577889.1"/>
    <property type="molecule type" value="Genomic_DNA"/>
</dbReference>
<comment type="caution">
    <text evidence="2">The sequence shown here is derived from an EMBL/GenBank/DDBJ whole genome shotgun (WGS) entry which is preliminary data.</text>
</comment>
<keyword evidence="1" id="KW-0812">Transmembrane</keyword>
<keyword evidence="1" id="KW-1133">Transmembrane helix</keyword>
<gene>
    <name evidence="2" type="ORF">BGW38_006623</name>
</gene>
<feature type="transmembrane region" description="Helical" evidence="1">
    <location>
        <begin position="36"/>
        <end position="54"/>
    </location>
</feature>
<proteinExistence type="predicted"/>
<dbReference type="AlphaFoldDB" id="A0A9P6FMD4"/>
<dbReference type="OrthoDB" id="4078873at2759"/>
<sequence length="94" mass="10155">GEYDQSLAMNNAKYIAGLAEPQHSQVVAAYGDAQKILSIISASLVVISGVFTLMMKKVDLSLDHDAQDAKFGGAVKNDIELSDEKIETEVIEKK</sequence>
<protein>
    <submittedName>
        <fullName evidence="2">Uncharacterized protein</fullName>
    </submittedName>
</protein>
<organism evidence="2 3">
    <name type="scientific">Lunasporangiospora selenospora</name>
    <dbReference type="NCBI Taxonomy" id="979761"/>
    <lineage>
        <taxon>Eukaryota</taxon>
        <taxon>Fungi</taxon>
        <taxon>Fungi incertae sedis</taxon>
        <taxon>Mucoromycota</taxon>
        <taxon>Mortierellomycotina</taxon>
        <taxon>Mortierellomycetes</taxon>
        <taxon>Mortierellales</taxon>
        <taxon>Mortierellaceae</taxon>
        <taxon>Lunasporangiospora</taxon>
    </lineage>
</organism>
<name>A0A9P6FMD4_9FUNG</name>
<feature type="non-terminal residue" evidence="2">
    <location>
        <position position="1"/>
    </location>
</feature>
<keyword evidence="1" id="KW-0472">Membrane</keyword>